<dbReference type="Gene3D" id="3.20.20.370">
    <property type="entry name" value="Glycoside hydrolase/deacetylase"/>
    <property type="match status" value="1"/>
</dbReference>
<dbReference type="EMBL" id="WSEL01000003">
    <property type="protein sequence ID" value="MVQ28513.1"/>
    <property type="molecule type" value="Genomic_DNA"/>
</dbReference>
<evidence type="ECO:0000313" key="4">
    <source>
        <dbReference type="Proteomes" id="UP000469385"/>
    </source>
</evidence>
<proteinExistence type="predicted"/>
<keyword evidence="4" id="KW-1185">Reference proteome</keyword>
<feature type="compositionally biased region" description="Low complexity" evidence="1">
    <location>
        <begin position="1"/>
        <end position="28"/>
    </location>
</feature>
<organism evidence="3 4">
    <name type="scientific">Ramlibacter pinisoli</name>
    <dbReference type="NCBI Taxonomy" id="2682844"/>
    <lineage>
        <taxon>Bacteria</taxon>
        <taxon>Pseudomonadati</taxon>
        <taxon>Pseudomonadota</taxon>
        <taxon>Betaproteobacteria</taxon>
        <taxon>Burkholderiales</taxon>
        <taxon>Comamonadaceae</taxon>
        <taxon>Ramlibacter</taxon>
    </lineage>
</organism>
<gene>
    <name evidence="3" type="ORF">GON04_03585</name>
</gene>
<dbReference type="PANTHER" id="PTHR43123:SF1">
    <property type="entry name" value="POLYSACCHARIDE DEACETYLASE-RELATED"/>
    <property type="match status" value="1"/>
</dbReference>
<evidence type="ECO:0000256" key="1">
    <source>
        <dbReference type="SAM" id="MobiDB-lite"/>
    </source>
</evidence>
<dbReference type="InterPro" id="IPR002509">
    <property type="entry name" value="NODB_dom"/>
</dbReference>
<dbReference type="PANTHER" id="PTHR43123">
    <property type="entry name" value="POLYSACCHARIDE DEACETYLASE-RELATED"/>
    <property type="match status" value="1"/>
</dbReference>
<dbReference type="GO" id="GO:0005975">
    <property type="term" value="P:carbohydrate metabolic process"/>
    <property type="evidence" value="ECO:0007669"/>
    <property type="project" value="InterPro"/>
</dbReference>
<sequence>MRASRRCGCSRATGSRSRSRASASWPTPSRRRPEMQPRITRLPDDFRWPGGRRLAVIFNIAYEAWSDGQAPGIGPMGNVLKPGFFDTNAHSWGSFGLVRGIQRLVGIAEKHRVKTSVMVNGVICERDPQMVRRLADLGHEIVNHSWGMDVIPVYFDEAGERANLARNHDLLHKTAGVAPLGWISPRGTGSLNSSRLLAEAGYLHHGDVNDDDRPYVMDFGGKRIVGIPLTMDVNDLPTCIRYGQGPRHMLDTFEDTFAAMRAEPVPLMLDVTAHTHVMGRPSGAWVYEEIMRRVLATDDVWVCTREQMARHVLATIPA</sequence>
<dbReference type="GO" id="GO:0016810">
    <property type="term" value="F:hydrolase activity, acting on carbon-nitrogen (but not peptide) bonds"/>
    <property type="evidence" value="ECO:0007669"/>
    <property type="project" value="InterPro"/>
</dbReference>
<comment type="caution">
    <text evidence="3">The sequence shown here is derived from an EMBL/GenBank/DDBJ whole genome shotgun (WGS) entry which is preliminary data.</text>
</comment>
<dbReference type="SUPFAM" id="SSF88713">
    <property type="entry name" value="Glycoside hydrolase/deacetylase"/>
    <property type="match status" value="1"/>
</dbReference>
<feature type="region of interest" description="Disordered" evidence="1">
    <location>
        <begin position="1"/>
        <end position="36"/>
    </location>
</feature>
<feature type="domain" description="NodB homology" evidence="2">
    <location>
        <begin position="86"/>
        <end position="318"/>
    </location>
</feature>
<dbReference type="AlphaFoldDB" id="A0A6N8IRL4"/>
<dbReference type="Proteomes" id="UP000469385">
    <property type="component" value="Unassembled WGS sequence"/>
</dbReference>
<reference evidence="3 4" key="1">
    <citation type="submission" date="2019-12" db="EMBL/GenBank/DDBJ databases">
        <authorList>
            <person name="Huq M.A."/>
        </authorList>
    </citation>
    <scope>NUCLEOTIDE SEQUENCE [LARGE SCALE GENOMIC DNA]</scope>
    <source>
        <strain evidence="3 4">MAH-25</strain>
    </source>
</reference>
<protein>
    <submittedName>
        <fullName evidence="3">Polysaccharide deacetylase family protein</fullName>
    </submittedName>
</protein>
<dbReference type="PROSITE" id="PS51677">
    <property type="entry name" value="NODB"/>
    <property type="match status" value="1"/>
</dbReference>
<accession>A0A6N8IRL4</accession>
<evidence type="ECO:0000313" key="3">
    <source>
        <dbReference type="EMBL" id="MVQ28513.1"/>
    </source>
</evidence>
<name>A0A6N8IRL4_9BURK</name>
<dbReference type="Pfam" id="PF01522">
    <property type="entry name" value="Polysacc_deac_1"/>
    <property type="match status" value="1"/>
</dbReference>
<evidence type="ECO:0000259" key="2">
    <source>
        <dbReference type="PROSITE" id="PS51677"/>
    </source>
</evidence>
<dbReference type="InterPro" id="IPR011330">
    <property type="entry name" value="Glyco_hydro/deAcase_b/a-brl"/>
</dbReference>